<dbReference type="KEGG" id="cpip:CJF12_09320"/>
<name>A0A086B626_9FLAO</name>
<dbReference type="OrthoDB" id="9796999at2"/>
<gene>
    <name evidence="1" type="ORF">IQ37_13385</name>
</gene>
<dbReference type="eggNOG" id="COG4430">
    <property type="taxonomic scope" value="Bacteria"/>
</dbReference>
<comment type="caution">
    <text evidence="1">The sequence shown here is derived from an EMBL/GenBank/DDBJ whole genome shotgun (WGS) entry which is preliminary data.</text>
</comment>
<evidence type="ECO:0000313" key="1">
    <source>
        <dbReference type="EMBL" id="KFF24390.1"/>
    </source>
</evidence>
<accession>A0A086B626</accession>
<dbReference type="Pfam" id="PF13376">
    <property type="entry name" value="OmdA"/>
    <property type="match status" value="1"/>
</dbReference>
<dbReference type="AlphaFoldDB" id="A0A086B626"/>
<evidence type="ECO:0000313" key="2">
    <source>
        <dbReference type="Proteomes" id="UP000028709"/>
    </source>
</evidence>
<organism evidence="1 2">
    <name type="scientific">Chryseobacterium piperi</name>
    <dbReference type="NCBI Taxonomy" id="558152"/>
    <lineage>
        <taxon>Bacteria</taxon>
        <taxon>Pseudomonadati</taxon>
        <taxon>Bacteroidota</taxon>
        <taxon>Flavobacteriia</taxon>
        <taxon>Flavobacteriales</taxon>
        <taxon>Weeksellaceae</taxon>
        <taxon>Chryseobacterium group</taxon>
        <taxon>Chryseobacterium</taxon>
    </lineage>
</organism>
<dbReference type="EMBL" id="JPRJ01000026">
    <property type="protein sequence ID" value="KFF24390.1"/>
    <property type="molecule type" value="Genomic_DNA"/>
</dbReference>
<protein>
    <submittedName>
        <fullName evidence="1">Bacteriocin-protection protein</fullName>
    </submittedName>
</protein>
<dbReference type="RefSeq" id="WP_034685880.1">
    <property type="nucleotide sequence ID" value="NZ_CP023049.2"/>
</dbReference>
<keyword evidence="2" id="KW-1185">Reference proteome</keyword>
<reference evidence="1 2" key="1">
    <citation type="submission" date="2014-07" db="EMBL/GenBank/DDBJ databases">
        <title>Genome of Chryseobacterium piperi CTM.</title>
        <authorList>
            <person name="Pipes S.E."/>
            <person name="Stropko S.J."/>
            <person name="Newman J.D."/>
        </authorList>
    </citation>
    <scope>NUCLEOTIDE SEQUENCE [LARGE SCALE GENOMIC DNA]</scope>
    <source>
        <strain evidence="1 2">CTM</strain>
    </source>
</reference>
<dbReference type="Proteomes" id="UP000028709">
    <property type="component" value="Unassembled WGS sequence"/>
</dbReference>
<proteinExistence type="predicted"/>
<sequence>MEAHFFKSPQEFREWLENNHSTEKELIVGFYKVGSKKPSMTWPESVDQALCFGWIDGVRRSIDEESYSNRFTPRKSTSIWSTINIKKVEELTKAGLMKPAGLKAFELRKEEKSAIYSHEKEPAKLDPVYEKQFKANKKAWEFFNSQAPSYQKVMLHWIMSAKQEKTRQSRLEKTIRESELLKRVM</sequence>